<sequence>MSIHTQPEAHQILSPLPEQRRRYRSLFLSDLHLGANGCRADRFLQFLNRHDAEVIYLVGDIFDNWQPISPKWSPTHDAVIQTLLARVREGVRIVYVPGNHDDFFRRHYGTYFGAIEVVEQAAHVAADGQRYLVVHGDHWDAKLFQARWLSKFGAWADSLVRGLNNAINRVRRKLELEEARMIEAALVQVNALLRYRNRFEERLTDVARQLGFDGVICGHFHKADLHDDYGVIYANCGDWVENFTALAEDACGRLRLLTWEGKPLAQAAPGPVAVLDDAASVVA</sequence>
<feature type="domain" description="Calcineurin-like phosphoesterase" evidence="6">
    <location>
        <begin position="24"/>
        <end position="222"/>
    </location>
</feature>
<keyword evidence="5" id="KW-0464">Manganese</keyword>
<evidence type="ECO:0000259" key="6">
    <source>
        <dbReference type="Pfam" id="PF00149"/>
    </source>
</evidence>
<keyword evidence="3" id="KW-0479">Metal-binding</keyword>
<dbReference type="Pfam" id="PF00149">
    <property type="entry name" value="Metallophos"/>
    <property type="match status" value="1"/>
</dbReference>
<evidence type="ECO:0000313" key="8">
    <source>
        <dbReference type="Proteomes" id="UP000241899"/>
    </source>
</evidence>
<evidence type="ECO:0000256" key="4">
    <source>
        <dbReference type="ARBA" id="ARBA00023136"/>
    </source>
</evidence>
<comment type="caution">
    <text evidence="7">The sequence shown here is derived from an EMBL/GenBank/DDBJ whole genome shotgun (WGS) entry which is preliminary data.</text>
</comment>
<dbReference type="InterPro" id="IPR029052">
    <property type="entry name" value="Metallo-depent_PP-like"/>
</dbReference>
<dbReference type="Gene3D" id="3.60.21.10">
    <property type="match status" value="1"/>
</dbReference>
<dbReference type="PANTHER" id="PTHR34990:SF2">
    <property type="entry name" value="BLL8164 PROTEIN"/>
    <property type="match status" value="1"/>
</dbReference>
<dbReference type="SUPFAM" id="SSF56300">
    <property type="entry name" value="Metallo-dependent phosphatases"/>
    <property type="match status" value="1"/>
</dbReference>
<dbReference type="GO" id="GO:0009245">
    <property type="term" value="P:lipid A biosynthetic process"/>
    <property type="evidence" value="ECO:0007669"/>
    <property type="project" value="TreeGrafter"/>
</dbReference>
<dbReference type="Proteomes" id="UP000241899">
    <property type="component" value="Unassembled WGS sequence"/>
</dbReference>
<gene>
    <name evidence="7" type="ORF">C5F46_08085</name>
</gene>
<dbReference type="GO" id="GO:0008758">
    <property type="term" value="F:UDP-2,3-diacylglucosamine hydrolase activity"/>
    <property type="evidence" value="ECO:0007669"/>
    <property type="project" value="TreeGrafter"/>
</dbReference>
<keyword evidence="4" id="KW-0472">Membrane</keyword>
<name>A0A2T4JI80_9RHOB</name>
<organism evidence="7 8">
    <name type="scientific">Phaeovulum veldkampii DSM 11550</name>
    <dbReference type="NCBI Taxonomy" id="1185920"/>
    <lineage>
        <taxon>Bacteria</taxon>
        <taxon>Pseudomonadati</taxon>
        <taxon>Pseudomonadota</taxon>
        <taxon>Alphaproteobacteria</taxon>
        <taxon>Rhodobacterales</taxon>
        <taxon>Paracoccaceae</taxon>
        <taxon>Phaeovulum</taxon>
    </lineage>
</organism>
<protein>
    <recommendedName>
        <fullName evidence="6">Calcineurin-like phosphoesterase domain-containing protein</fullName>
    </recommendedName>
</protein>
<keyword evidence="2" id="KW-0997">Cell inner membrane</keyword>
<evidence type="ECO:0000313" key="7">
    <source>
        <dbReference type="EMBL" id="PTE17621.1"/>
    </source>
</evidence>
<keyword evidence="8" id="KW-1185">Reference proteome</keyword>
<proteinExistence type="predicted"/>
<reference evidence="7 8" key="1">
    <citation type="submission" date="2018-03" db="EMBL/GenBank/DDBJ databases">
        <title>Rhodobacter veldkampii.</title>
        <authorList>
            <person name="Meyer T.E."/>
            <person name="Miller S."/>
            <person name="Lodha T."/>
            <person name="Gandham S."/>
            <person name="Chintalapati S."/>
            <person name="Chintalapati V.R."/>
        </authorList>
    </citation>
    <scope>NUCLEOTIDE SEQUENCE [LARGE SCALE GENOMIC DNA]</scope>
    <source>
        <strain evidence="7 8">DSM 11550</strain>
    </source>
</reference>
<accession>A0A2T4JI80</accession>
<dbReference type="EMBL" id="PZKF01000015">
    <property type="protein sequence ID" value="PTE17621.1"/>
    <property type="molecule type" value="Genomic_DNA"/>
</dbReference>
<evidence type="ECO:0000256" key="2">
    <source>
        <dbReference type="ARBA" id="ARBA00022519"/>
    </source>
</evidence>
<keyword evidence="1" id="KW-1003">Cell membrane</keyword>
<evidence type="ECO:0000256" key="1">
    <source>
        <dbReference type="ARBA" id="ARBA00022475"/>
    </source>
</evidence>
<evidence type="ECO:0000256" key="3">
    <source>
        <dbReference type="ARBA" id="ARBA00022723"/>
    </source>
</evidence>
<dbReference type="AlphaFoldDB" id="A0A2T4JI80"/>
<dbReference type="InterPro" id="IPR043461">
    <property type="entry name" value="LpxH-like"/>
</dbReference>
<dbReference type="PANTHER" id="PTHR34990">
    <property type="entry name" value="UDP-2,3-DIACYLGLUCOSAMINE HYDROLASE-RELATED"/>
    <property type="match status" value="1"/>
</dbReference>
<dbReference type="CDD" id="cd07398">
    <property type="entry name" value="MPP_YbbF-LpxH"/>
    <property type="match status" value="1"/>
</dbReference>
<evidence type="ECO:0000256" key="5">
    <source>
        <dbReference type="ARBA" id="ARBA00023211"/>
    </source>
</evidence>
<dbReference type="OrthoDB" id="9802481at2"/>
<dbReference type="InterPro" id="IPR004843">
    <property type="entry name" value="Calcineurin-like_PHP"/>
</dbReference>
<dbReference type="GO" id="GO:0046872">
    <property type="term" value="F:metal ion binding"/>
    <property type="evidence" value="ECO:0007669"/>
    <property type="project" value="UniProtKB-KW"/>
</dbReference>
<dbReference type="RefSeq" id="WP_107324854.1">
    <property type="nucleotide sequence ID" value="NZ_NHSP01000077.1"/>
</dbReference>
<dbReference type="GO" id="GO:0016020">
    <property type="term" value="C:membrane"/>
    <property type="evidence" value="ECO:0007669"/>
    <property type="project" value="GOC"/>
</dbReference>